<keyword evidence="2" id="KW-0378">Hydrolase</keyword>
<evidence type="ECO:0000256" key="1">
    <source>
        <dbReference type="ARBA" id="ARBA00022723"/>
    </source>
</evidence>
<keyword evidence="4" id="KW-0732">Signal</keyword>
<name>A0A2W2F6H5_9ACTN</name>
<feature type="signal peptide" evidence="4">
    <location>
        <begin position="1"/>
        <end position="18"/>
    </location>
</feature>
<reference evidence="6 7" key="1">
    <citation type="submission" date="2018-01" db="EMBL/GenBank/DDBJ databases">
        <title>Draft genome sequence of Nonomuraea sp. KC333.</title>
        <authorList>
            <person name="Sahin N."/>
            <person name="Saygin H."/>
            <person name="Ay H."/>
        </authorList>
    </citation>
    <scope>NUCLEOTIDE SEQUENCE [LARGE SCALE GENOMIC DNA]</scope>
    <source>
        <strain evidence="6 7">KC333</strain>
    </source>
</reference>
<dbReference type="CDD" id="cd10917">
    <property type="entry name" value="CE4_NodB_like_6s_7s"/>
    <property type="match status" value="2"/>
</dbReference>
<dbReference type="Gene3D" id="3.20.20.370">
    <property type="entry name" value="Glycoside hydrolase/deacetylase"/>
    <property type="match status" value="2"/>
</dbReference>
<dbReference type="GO" id="GO:0005975">
    <property type="term" value="P:carbohydrate metabolic process"/>
    <property type="evidence" value="ECO:0007669"/>
    <property type="project" value="InterPro"/>
</dbReference>
<dbReference type="Pfam" id="PF01522">
    <property type="entry name" value="Polysacc_deac_1"/>
    <property type="match status" value="2"/>
</dbReference>
<sequence length="761" mass="79894">MTAGALALVTALLGTVVAAPGAAAGPPTVASGAGPLSGLPGAESPGTLGGSDSAGASADACPGGWSTEATVWFGPPRIDTGIPNPGRDDGCTLLDVVWQEEPFATHGEFVATVARATREFGDLGLLDAREAAAIRSAAARSDVGGPADDSVPNTCTDRVALTFDDGPSFYRSRTLEILREKQVTATFFDVGMRIDANPRLPAFERREGHLVLNHTYEHPNLNQVTVPRLRTEMRTTEEALDRAGVERPFAGMRPPFLAANAQVRAELERLGFTVVSGDIDAADWLPDRPAEQLRADVAAGIADGRRNIFLHDGPIDTVAGPELMKALPLIIDDIRAAGLCFGTFDSTGAIVADRYVSSGEPIPSVVNAVPYLPLLFGGGTPPEPYRIITPTPVTPAATTTAATAVNAASDSPAATGVSSRSLGTGAASDACPNGWSPEETVWFGPPRVDTGIRNPQGPDGCTLLDRIWEREPFATHGAFVSAARAAADAFAEAGLLSGPDRDRVVAAAARTHVGGPRDTSVPNTCDRRLAIQFDDGPSHYRTETLRILRDKQVTGVFMDTGTRVAANPQFARFQLAEGHELLNHTHSHANLNQVLAAEGPDGVRREILAAEAAFAAAGAPISFQGIRPPFGAANAQVLQIIADMGYTAYMTRIGTDDWVPERTPQQISDALVAQLRPGAIISLHDGPYDTPAGPGTNGALALLIDAARELGYCFGTVDRHGDVVADRLIPSNLPIPVVENPVPYAPLVFPGEPPEPYVILD</sequence>
<dbReference type="GO" id="GO:0016020">
    <property type="term" value="C:membrane"/>
    <property type="evidence" value="ECO:0007669"/>
    <property type="project" value="TreeGrafter"/>
</dbReference>
<evidence type="ECO:0000259" key="5">
    <source>
        <dbReference type="PROSITE" id="PS51677"/>
    </source>
</evidence>
<evidence type="ECO:0000313" key="6">
    <source>
        <dbReference type="EMBL" id="PZG20698.1"/>
    </source>
</evidence>
<accession>A0A2W2F6H5</accession>
<dbReference type="GO" id="GO:0046872">
    <property type="term" value="F:metal ion binding"/>
    <property type="evidence" value="ECO:0007669"/>
    <property type="project" value="UniProtKB-KW"/>
</dbReference>
<dbReference type="Proteomes" id="UP000249304">
    <property type="component" value="Unassembled WGS sequence"/>
</dbReference>
<keyword evidence="1" id="KW-0479">Metal-binding</keyword>
<protein>
    <recommendedName>
        <fullName evidence="5">NodB homology domain-containing protein</fullName>
    </recommendedName>
</protein>
<organism evidence="6 7">
    <name type="scientific">Nonomuraea aridisoli</name>
    <dbReference type="NCBI Taxonomy" id="2070368"/>
    <lineage>
        <taxon>Bacteria</taxon>
        <taxon>Bacillati</taxon>
        <taxon>Actinomycetota</taxon>
        <taxon>Actinomycetes</taxon>
        <taxon>Streptosporangiales</taxon>
        <taxon>Streptosporangiaceae</taxon>
        <taxon>Nonomuraea</taxon>
    </lineage>
</organism>
<dbReference type="EMBL" id="POUD01000023">
    <property type="protein sequence ID" value="PZG20698.1"/>
    <property type="molecule type" value="Genomic_DNA"/>
</dbReference>
<dbReference type="PANTHER" id="PTHR10587">
    <property type="entry name" value="GLYCOSYL TRANSFERASE-RELATED"/>
    <property type="match status" value="1"/>
</dbReference>
<dbReference type="PROSITE" id="PS51677">
    <property type="entry name" value="NODB"/>
    <property type="match status" value="2"/>
</dbReference>
<evidence type="ECO:0000313" key="7">
    <source>
        <dbReference type="Proteomes" id="UP000249304"/>
    </source>
</evidence>
<dbReference type="GO" id="GO:0016810">
    <property type="term" value="F:hydrolase activity, acting on carbon-nitrogen (but not peptide) bonds"/>
    <property type="evidence" value="ECO:0007669"/>
    <property type="project" value="InterPro"/>
</dbReference>
<feature type="compositionally biased region" description="Low complexity" evidence="3">
    <location>
        <begin position="50"/>
        <end position="60"/>
    </location>
</feature>
<feature type="domain" description="NodB homology" evidence="5">
    <location>
        <begin position="527"/>
        <end position="715"/>
    </location>
</feature>
<feature type="chain" id="PRO_5038924852" description="NodB homology domain-containing protein" evidence="4">
    <location>
        <begin position="19"/>
        <end position="761"/>
    </location>
</feature>
<dbReference type="InterPro" id="IPR002509">
    <property type="entry name" value="NODB_dom"/>
</dbReference>
<dbReference type="SUPFAM" id="SSF88713">
    <property type="entry name" value="Glycoside hydrolase/deacetylase"/>
    <property type="match status" value="2"/>
</dbReference>
<dbReference type="InterPro" id="IPR050248">
    <property type="entry name" value="Polysacc_deacetylase_ArnD"/>
</dbReference>
<evidence type="ECO:0000256" key="4">
    <source>
        <dbReference type="SAM" id="SignalP"/>
    </source>
</evidence>
<dbReference type="AlphaFoldDB" id="A0A2W2F6H5"/>
<gene>
    <name evidence="6" type="ORF">C1J01_08470</name>
</gene>
<comment type="caution">
    <text evidence="6">The sequence shown here is derived from an EMBL/GenBank/DDBJ whole genome shotgun (WGS) entry which is preliminary data.</text>
</comment>
<evidence type="ECO:0000256" key="3">
    <source>
        <dbReference type="SAM" id="MobiDB-lite"/>
    </source>
</evidence>
<keyword evidence="7" id="KW-1185">Reference proteome</keyword>
<feature type="domain" description="NodB homology" evidence="5">
    <location>
        <begin position="157"/>
        <end position="342"/>
    </location>
</feature>
<evidence type="ECO:0000256" key="2">
    <source>
        <dbReference type="ARBA" id="ARBA00022801"/>
    </source>
</evidence>
<feature type="region of interest" description="Disordered" evidence="3">
    <location>
        <begin position="34"/>
        <end position="62"/>
    </location>
</feature>
<proteinExistence type="predicted"/>
<dbReference type="PANTHER" id="PTHR10587:SF133">
    <property type="entry name" value="CHITIN DEACETYLASE 1-RELATED"/>
    <property type="match status" value="1"/>
</dbReference>
<dbReference type="InterPro" id="IPR011330">
    <property type="entry name" value="Glyco_hydro/deAcase_b/a-brl"/>
</dbReference>